<dbReference type="Proteomes" id="UP000438429">
    <property type="component" value="Unassembled WGS sequence"/>
</dbReference>
<name>A0A6A4SHA6_SCOMX</name>
<reference evidence="1 2" key="1">
    <citation type="submission" date="2019-06" db="EMBL/GenBank/DDBJ databases">
        <title>Draft genomes of female and male turbot (Scophthalmus maximus).</title>
        <authorList>
            <person name="Xu H."/>
            <person name="Xu X.-W."/>
            <person name="Shao C."/>
            <person name="Chen S."/>
        </authorList>
    </citation>
    <scope>NUCLEOTIDE SEQUENCE [LARGE SCALE GENOMIC DNA]</scope>
    <source>
        <strain evidence="1">Ysfricsl-2016a</strain>
        <tissue evidence="1">Blood</tissue>
    </source>
</reference>
<dbReference type="EMBL" id="VEVO01000016">
    <property type="protein sequence ID" value="KAF0029762.1"/>
    <property type="molecule type" value="Genomic_DNA"/>
</dbReference>
<accession>A0A6A4SHA6</accession>
<proteinExistence type="predicted"/>
<evidence type="ECO:0000313" key="1">
    <source>
        <dbReference type="EMBL" id="KAF0029762.1"/>
    </source>
</evidence>
<evidence type="ECO:0000313" key="2">
    <source>
        <dbReference type="Proteomes" id="UP000438429"/>
    </source>
</evidence>
<dbReference type="AlphaFoldDB" id="A0A6A4SHA6"/>
<gene>
    <name evidence="1" type="ORF">F2P81_018867</name>
</gene>
<protein>
    <submittedName>
        <fullName evidence="1">Uncharacterized protein</fullName>
    </submittedName>
</protein>
<comment type="caution">
    <text evidence="1">The sequence shown here is derived from an EMBL/GenBank/DDBJ whole genome shotgun (WGS) entry which is preliminary data.</text>
</comment>
<sequence>MQLYKLYKPVKVKLPVCIFYDQVVKQSHSRFDFGDGLTDAVMQIRRKYGQTVLEFAINYEYICFTCTWSKVCKLSFDVDYVLH</sequence>
<organism evidence="1 2">
    <name type="scientific">Scophthalmus maximus</name>
    <name type="common">Turbot</name>
    <name type="synonym">Psetta maxima</name>
    <dbReference type="NCBI Taxonomy" id="52904"/>
    <lineage>
        <taxon>Eukaryota</taxon>
        <taxon>Metazoa</taxon>
        <taxon>Chordata</taxon>
        <taxon>Craniata</taxon>
        <taxon>Vertebrata</taxon>
        <taxon>Euteleostomi</taxon>
        <taxon>Actinopterygii</taxon>
        <taxon>Neopterygii</taxon>
        <taxon>Teleostei</taxon>
        <taxon>Neoteleostei</taxon>
        <taxon>Acanthomorphata</taxon>
        <taxon>Carangaria</taxon>
        <taxon>Pleuronectiformes</taxon>
        <taxon>Pleuronectoidei</taxon>
        <taxon>Scophthalmidae</taxon>
        <taxon>Scophthalmus</taxon>
    </lineage>
</organism>